<evidence type="ECO:0000313" key="13">
    <source>
        <dbReference type="Proteomes" id="UP000016923"/>
    </source>
</evidence>
<protein>
    <submittedName>
        <fullName evidence="12">Mitochondrial carrier protein</fullName>
    </submittedName>
</protein>
<feature type="compositionally biased region" description="Basic and acidic residues" evidence="11">
    <location>
        <begin position="244"/>
        <end position="253"/>
    </location>
</feature>
<evidence type="ECO:0000256" key="9">
    <source>
        <dbReference type="PROSITE-ProRule" id="PRU00282"/>
    </source>
</evidence>
<dbReference type="OMA" id="DIWIAGA"/>
<dbReference type="OrthoDB" id="250329at2759"/>
<evidence type="ECO:0000313" key="12">
    <source>
        <dbReference type="EMBL" id="EPE10547.1"/>
    </source>
</evidence>
<dbReference type="eggNOG" id="KOG0768">
    <property type="taxonomic scope" value="Eukaryota"/>
</dbReference>
<keyword evidence="3 10" id="KW-0813">Transport</keyword>
<dbReference type="PANTHER" id="PTHR45667">
    <property type="entry name" value="S-ADENOSYLMETHIONINE MITOCHONDRIAL CARRIER PROTEIN"/>
    <property type="match status" value="1"/>
</dbReference>
<dbReference type="Gene3D" id="1.50.40.10">
    <property type="entry name" value="Mitochondrial carrier domain"/>
    <property type="match status" value="1"/>
</dbReference>
<keyword evidence="8 9" id="KW-0472">Membrane</keyword>
<keyword evidence="5" id="KW-0677">Repeat</keyword>
<evidence type="ECO:0000256" key="3">
    <source>
        <dbReference type="ARBA" id="ARBA00022448"/>
    </source>
</evidence>
<dbReference type="InterPro" id="IPR023395">
    <property type="entry name" value="MCP_dom_sf"/>
</dbReference>
<accession>S3CCA2</accession>
<dbReference type="InterPro" id="IPR018108">
    <property type="entry name" value="MCP_transmembrane"/>
</dbReference>
<reference evidence="12 13" key="1">
    <citation type="journal article" date="2013" name="BMC Genomics">
        <title>The genome and transcriptome of the pine saprophyte Ophiostoma piceae, and a comparison with the bark beetle-associated pine pathogen Grosmannia clavigera.</title>
        <authorList>
            <person name="Haridas S."/>
            <person name="Wang Y."/>
            <person name="Lim L."/>
            <person name="Massoumi Alamouti S."/>
            <person name="Jackman S."/>
            <person name="Docking R."/>
            <person name="Robertson G."/>
            <person name="Birol I."/>
            <person name="Bohlmann J."/>
            <person name="Breuil C."/>
        </authorList>
    </citation>
    <scope>NUCLEOTIDE SEQUENCE [LARGE SCALE GENOMIC DNA]</scope>
    <source>
        <strain evidence="12 13">UAMH 11346</strain>
    </source>
</reference>
<name>S3CCA2_OPHP1</name>
<keyword evidence="6" id="KW-0999">Mitochondrion inner membrane</keyword>
<evidence type="ECO:0000256" key="11">
    <source>
        <dbReference type="SAM" id="MobiDB-lite"/>
    </source>
</evidence>
<evidence type="ECO:0000256" key="5">
    <source>
        <dbReference type="ARBA" id="ARBA00022737"/>
    </source>
</evidence>
<dbReference type="Proteomes" id="UP000016923">
    <property type="component" value="Unassembled WGS sequence"/>
</dbReference>
<dbReference type="HOGENOM" id="CLU_015166_3_0_1"/>
<evidence type="ECO:0000256" key="8">
    <source>
        <dbReference type="ARBA" id="ARBA00023136"/>
    </source>
</evidence>
<gene>
    <name evidence="12" type="ORF">F503_05642</name>
</gene>
<comment type="subcellular location">
    <subcellularLocation>
        <location evidence="1">Membrane</location>
        <topology evidence="1">Multi-pass membrane protein</topology>
    </subcellularLocation>
</comment>
<dbReference type="Pfam" id="PF00153">
    <property type="entry name" value="Mito_carr"/>
    <property type="match status" value="3"/>
</dbReference>
<keyword evidence="13" id="KW-1185">Reference proteome</keyword>
<dbReference type="GO" id="GO:0016020">
    <property type="term" value="C:membrane"/>
    <property type="evidence" value="ECO:0007669"/>
    <property type="project" value="UniProtKB-SubCell"/>
</dbReference>
<keyword evidence="7" id="KW-1133">Transmembrane helix</keyword>
<dbReference type="AlphaFoldDB" id="S3CCA2"/>
<feature type="region of interest" description="Disordered" evidence="11">
    <location>
        <begin position="242"/>
        <end position="262"/>
    </location>
</feature>
<keyword evidence="4 9" id="KW-0812">Transmembrane</keyword>
<feature type="repeat" description="Solcar" evidence="9">
    <location>
        <begin position="206"/>
        <end position="306"/>
    </location>
</feature>
<dbReference type="PROSITE" id="PS50920">
    <property type="entry name" value="SOLCAR"/>
    <property type="match status" value="2"/>
</dbReference>
<evidence type="ECO:0000256" key="10">
    <source>
        <dbReference type="RuleBase" id="RU000488"/>
    </source>
</evidence>
<proteinExistence type="inferred from homology"/>
<keyword evidence="6" id="KW-0496">Mitochondrion</keyword>
<evidence type="ECO:0000256" key="1">
    <source>
        <dbReference type="ARBA" id="ARBA00004141"/>
    </source>
</evidence>
<dbReference type="EMBL" id="KE148146">
    <property type="protein sequence ID" value="EPE10547.1"/>
    <property type="molecule type" value="Genomic_DNA"/>
</dbReference>
<evidence type="ECO:0000256" key="4">
    <source>
        <dbReference type="ARBA" id="ARBA00022692"/>
    </source>
</evidence>
<feature type="repeat" description="Solcar" evidence="9">
    <location>
        <begin position="85"/>
        <end position="186"/>
    </location>
</feature>
<evidence type="ECO:0000256" key="6">
    <source>
        <dbReference type="ARBA" id="ARBA00022792"/>
    </source>
</evidence>
<dbReference type="VEuPathDB" id="FungiDB:F503_05642"/>
<evidence type="ECO:0000256" key="7">
    <source>
        <dbReference type="ARBA" id="ARBA00022989"/>
    </source>
</evidence>
<comment type="similarity">
    <text evidence="2 10">Belongs to the mitochondrial carrier (TC 2.A.29) family.</text>
</comment>
<organism evidence="12 13">
    <name type="scientific">Ophiostoma piceae (strain UAMH 11346)</name>
    <name type="common">Sap stain fungus</name>
    <dbReference type="NCBI Taxonomy" id="1262450"/>
    <lineage>
        <taxon>Eukaryota</taxon>
        <taxon>Fungi</taxon>
        <taxon>Dikarya</taxon>
        <taxon>Ascomycota</taxon>
        <taxon>Pezizomycotina</taxon>
        <taxon>Sordariomycetes</taxon>
        <taxon>Sordariomycetidae</taxon>
        <taxon>Ophiostomatales</taxon>
        <taxon>Ophiostomataceae</taxon>
        <taxon>Ophiostoma</taxon>
    </lineage>
</organism>
<evidence type="ECO:0000256" key="2">
    <source>
        <dbReference type="ARBA" id="ARBA00006375"/>
    </source>
</evidence>
<dbReference type="SUPFAM" id="SSF103506">
    <property type="entry name" value="Mitochondrial carrier"/>
    <property type="match status" value="1"/>
</dbReference>
<sequence length="317" mass="33519">MQSRDYIKTYADSKPVSSASSKLSAASASARRAVPSPYALRGLYQGIGSVLFATLPASGVFFTTYESAKTVVGKALPAITGGSAPSAVVHSLSSGIAELTACVILTPAEVIKQNAQMIQANSSQADSKTVKAIKPSTSSSLQALRMLLNAEGGVVRRLLSGYTALAARNLPFTALQFPMFESLRVRLRARWSKGGVDSDLHHKLVMTGAVNGLSAGTSGAIAAVVTTPTDVIKTRMMLAAGDQHNQDSKDSKGKNQNKKNGAVQLTKHIYKEHGIRGLFRGGLLRAGWTFVGSGLYLGTYEMAKVWLRGGREGDDDE</sequence>